<name>A0A182NYP2_9DIPT</name>
<evidence type="ECO:0000313" key="2">
    <source>
        <dbReference type="Proteomes" id="UP000075884"/>
    </source>
</evidence>
<organism evidence="1 2">
    <name type="scientific">Anopheles dirus</name>
    <dbReference type="NCBI Taxonomy" id="7168"/>
    <lineage>
        <taxon>Eukaryota</taxon>
        <taxon>Metazoa</taxon>
        <taxon>Ecdysozoa</taxon>
        <taxon>Arthropoda</taxon>
        <taxon>Hexapoda</taxon>
        <taxon>Insecta</taxon>
        <taxon>Pterygota</taxon>
        <taxon>Neoptera</taxon>
        <taxon>Endopterygota</taxon>
        <taxon>Diptera</taxon>
        <taxon>Nematocera</taxon>
        <taxon>Culicoidea</taxon>
        <taxon>Culicidae</taxon>
        <taxon>Anophelinae</taxon>
        <taxon>Anopheles</taxon>
    </lineage>
</organism>
<keyword evidence="2" id="KW-1185">Reference proteome</keyword>
<proteinExistence type="predicted"/>
<dbReference type="VEuPathDB" id="VectorBase:ADIR014936"/>
<dbReference type="AlphaFoldDB" id="A0A182NYP2"/>
<protein>
    <recommendedName>
        <fullName evidence="3">BESS domain-containing protein</fullName>
    </recommendedName>
</protein>
<reference evidence="2" key="1">
    <citation type="submission" date="2013-03" db="EMBL/GenBank/DDBJ databases">
        <title>The Genome Sequence of Anopheles dirus WRAIR2.</title>
        <authorList>
            <consortium name="The Broad Institute Genomics Platform"/>
            <person name="Neafsey D.E."/>
            <person name="Walton C."/>
            <person name="Walker B."/>
            <person name="Young S.K."/>
            <person name="Zeng Q."/>
            <person name="Gargeya S."/>
            <person name="Fitzgerald M."/>
            <person name="Haas B."/>
            <person name="Abouelleil A."/>
            <person name="Allen A.W."/>
            <person name="Alvarado L."/>
            <person name="Arachchi H.M."/>
            <person name="Berlin A.M."/>
            <person name="Chapman S.B."/>
            <person name="Gainer-Dewar J."/>
            <person name="Goldberg J."/>
            <person name="Griggs A."/>
            <person name="Gujja S."/>
            <person name="Hansen M."/>
            <person name="Howarth C."/>
            <person name="Imamovic A."/>
            <person name="Ireland A."/>
            <person name="Larimer J."/>
            <person name="McCowan C."/>
            <person name="Murphy C."/>
            <person name="Pearson M."/>
            <person name="Poon T.W."/>
            <person name="Priest M."/>
            <person name="Roberts A."/>
            <person name="Saif S."/>
            <person name="Shea T."/>
            <person name="Sisk P."/>
            <person name="Sykes S."/>
            <person name="Wortman J."/>
            <person name="Nusbaum C."/>
            <person name="Birren B."/>
        </authorList>
    </citation>
    <scope>NUCLEOTIDE SEQUENCE [LARGE SCALE GENOMIC DNA]</scope>
    <source>
        <strain evidence="2">WRAIR2</strain>
    </source>
</reference>
<evidence type="ECO:0008006" key="3">
    <source>
        <dbReference type="Google" id="ProtNLM"/>
    </source>
</evidence>
<reference evidence="1" key="2">
    <citation type="submission" date="2020-05" db="UniProtKB">
        <authorList>
            <consortium name="EnsemblMetazoa"/>
        </authorList>
    </citation>
    <scope>IDENTIFICATION</scope>
    <source>
        <strain evidence="1">WRAIR2</strain>
    </source>
</reference>
<accession>A0A182NYP2</accession>
<sequence>MRKTKLPTGSAACAESTWRHFKNLEFLSDVYASRSCVSNLPAVETVEVLDDIEDENAATICDTFFDSDYNQQLEEVEATTSKGGRGQRRQSKVLEDLLRLEQQKVDKLCEIKSNTTVHPFAVSVTEDLKQLSFLRQLEAKKLIMEVLQKLAKEQEAEEGEQTAKRRRL</sequence>
<dbReference type="Proteomes" id="UP000075884">
    <property type="component" value="Unassembled WGS sequence"/>
</dbReference>
<dbReference type="EnsemblMetazoa" id="ADIR014936-RA">
    <property type="protein sequence ID" value="ADIR014936-PA"/>
    <property type="gene ID" value="ADIR014936"/>
</dbReference>
<evidence type="ECO:0000313" key="1">
    <source>
        <dbReference type="EnsemblMetazoa" id="ADIR014936-PA"/>
    </source>
</evidence>